<dbReference type="Proteomes" id="UP000886595">
    <property type="component" value="Unassembled WGS sequence"/>
</dbReference>
<sequence>MARVRNLYVGYLLLLFSSRHFPFHSCWLLREAHRVSSDAILRLFFSVLFRFPIESVSFLVLRDCPCRHPLIRLVIRIGWVSCFHVIEPIIPALEPSIPGAYVVLVDVREVQLLLTPFCAGLCRWLLWGFASNKCSILLMRAYMASSVSVW</sequence>
<keyword evidence="1" id="KW-0812">Transmembrane</keyword>
<gene>
    <name evidence="2" type="ORF">Bca52824_023488</name>
</gene>
<organism evidence="2 3">
    <name type="scientific">Brassica carinata</name>
    <name type="common">Ethiopian mustard</name>
    <name type="synonym">Abyssinian cabbage</name>
    <dbReference type="NCBI Taxonomy" id="52824"/>
    <lineage>
        <taxon>Eukaryota</taxon>
        <taxon>Viridiplantae</taxon>
        <taxon>Streptophyta</taxon>
        <taxon>Embryophyta</taxon>
        <taxon>Tracheophyta</taxon>
        <taxon>Spermatophyta</taxon>
        <taxon>Magnoliopsida</taxon>
        <taxon>eudicotyledons</taxon>
        <taxon>Gunneridae</taxon>
        <taxon>Pentapetalae</taxon>
        <taxon>rosids</taxon>
        <taxon>malvids</taxon>
        <taxon>Brassicales</taxon>
        <taxon>Brassicaceae</taxon>
        <taxon>Brassiceae</taxon>
        <taxon>Brassica</taxon>
    </lineage>
</organism>
<protein>
    <submittedName>
        <fullName evidence="2">Uncharacterized protein</fullName>
    </submittedName>
</protein>
<keyword evidence="1" id="KW-1133">Transmembrane helix</keyword>
<evidence type="ECO:0000313" key="3">
    <source>
        <dbReference type="Proteomes" id="UP000886595"/>
    </source>
</evidence>
<keyword evidence="3" id="KW-1185">Reference proteome</keyword>
<name>A0A8X7VIS9_BRACI</name>
<reference evidence="2 3" key="1">
    <citation type="submission" date="2020-02" db="EMBL/GenBank/DDBJ databases">
        <authorList>
            <person name="Ma Q."/>
            <person name="Huang Y."/>
            <person name="Song X."/>
            <person name="Pei D."/>
        </authorList>
    </citation>
    <scope>NUCLEOTIDE SEQUENCE [LARGE SCALE GENOMIC DNA]</scope>
    <source>
        <strain evidence="2">Sxm20200214</strain>
        <tissue evidence="2">Leaf</tissue>
    </source>
</reference>
<dbReference type="AlphaFoldDB" id="A0A8X7VIS9"/>
<dbReference type="EMBL" id="JAAMPC010000005">
    <property type="protein sequence ID" value="KAG2311931.1"/>
    <property type="molecule type" value="Genomic_DNA"/>
</dbReference>
<accession>A0A8X7VIS9</accession>
<feature type="transmembrane region" description="Helical" evidence="1">
    <location>
        <begin position="40"/>
        <end position="61"/>
    </location>
</feature>
<evidence type="ECO:0000256" key="1">
    <source>
        <dbReference type="SAM" id="Phobius"/>
    </source>
</evidence>
<proteinExistence type="predicted"/>
<evidence type="ECO:0000313" key="2">
    <source>
        <dbReference type="EMBL" id="KAG2311931.1"/>
    </source>
</evidence>
<comment type="caution">
    <text evidence="2">The sequence shown here is derived from an EMBL/GenBank/DDBJ whole genome shotgun (WGS) entry which is preliminary data.</text>
</comment>
<keyword evidence="1" id="KW-0472">Membrane</keyword>